<protein>
    <submittedName>
        <fullName evidence="4">Uncharacterized protein</fullName>
    </submittedName>
</protein>
<evidence type="ECO:0000256" key="2">
    <source>
        <dbReference type="ARBA" id="ARBA00023043"/>
    </source>
</evidence>
<dbReference type="PANTHER" id="PTHR24171">
    <property type="entry name" value="ANKYRIN REPEAT DOMAIN-CONTAINING PROTEIN 39-RELATED"/>
    <property type="match status" value="1"/>
</dbReference>
<dbReference type="Proteomes" id="UP001190700">
    <property type="component" value="Unassembled WGS sequence"/>
</dbReference>
<dbReference type="PROSITE" id="PS50297">
    <property type="entry name" value="ANK_REP_REGION"/>
    <property type="match status" value="2"/>
</dbReference>
<sequence>MAAKKGMGVLHEVARRGDHCAVQYLKRELSNTQTKLKVDDVDQDLWTPLHFACLKGNEDAAMVLLEKGANPSAQTRFGRTALHFASQISNHKLVRQLLDHGADPHLKDKRQVRPFDICPEGECKVMLWDYEEGGNPNRTDDMDG</sequence>
<evidence type="ECO:0000313" key="4">
    <source>
        <dbReference type="EMBL" id="KAK3289056.1"/>
    </source>
</evidence>
<proteinExistence type="predicted"/>
<dbReference type="SMART" id="SM00248">
    <property type="entry name" value="ANK"/>
    <property type="match status" value="2"/>
</dbReference>
<dbReference type="Gene3D" id="1.25.40.20">
    <property type="entry name" value="Ankyrin repeat-containing domain"/>
    <property type="match status" value="1"/>
</dbReference>
<comment type="caution">
    <text evidence="4">The sequence shown here is derived from an EMBL/GenBank/DDBJ whole genome shotgun (WGS) entry which is preliminary data.</text>
</comment>
<keyword evidence="2 3" id="KW-0040">ANK repeat</keyword>
<dbReference type="SUPFAM" id="SSF48403">
    <property type="entry name" value="Ankyrin repeat"/>
    <property type="match status" value="1"/>
</dbReference>
<accession>A0AAE0H4Z9</accession>
<evidence type="ECO:0000313" key="5">
    <source>
        <dbReference type="Proteomes" id="UP001190700"/>
    </source>
</evidence>
<feature type="repeat" description="ANK" evidence="3">
    <location>
        <begin position="77"/>
        <end position="109"/>
    </location>
</feature>
<dbReference type="PROSITE" id="PS50088">
    <property type="entry name" value="ANK_REPEAT"/>
    <property type="match status" value="2"/>
</dbReference>
<keyword evidence="5" id="KW-1185">Reference proteome</keyword>
<evidence type="ECO:0000256" key="1">
    <source>
        <dbReference type="ARBA" id="ARBA00022737"/>
    </source>
</evidence>
<name>A0AAE0H4Z9_9CHLO</name>
<reference evidence="4 5" key="1">
    <citation type="journal article" date="2015" name="Genome Biol. Evol.">
        <title>Comparative Genomics of a Bacterivorous Green Alga Reveals Evolutionary Causalities and Consequences of Phago-Mixotrophic Mode of Nutrition.</title>
        <authorList>
            <person name="Burns J.A."/>
            <person name="Paasch A."/>
            <person name="Narechania A."/>
            <person name="Kim E."/>
        </authorList>
    </citation>
    <scope>NUCLEOTIDE SEQUENCE [LARGE SCALE GENOMIC DNA]</scope>
    <source>
        <strain evidence="4 5">PLY_AMNH</strain>
    </source>
</reference>
<keyword evidence="1" id="KW-0677">Repeat</keyword>
<dbReference type="InterPro" id="IPR036770">
    <property type="entry name" value="Ankyrin_rpt-contain_sf"/>
</dbReference>
<dbReference type="EMBL" id="LGRX02000245">
    <property type="protein sequence ID" value="KAK3289056.1"/>
    <property type="molecule type" value="Genomic_DNA"/>
</dbReference>
<dbReference type="InterPro" id="IPR002110">
    <property type="entry name" value="Ankyrin_rpt"/>
</dbReference>
<dbReference type="Pfam" id="PF12796">
    <property type="entry name" value="Ank_2"/>
    <property type="match status" value="1"/>
</dbReference>
<evidence type="ECO:0000256" key="3">
    <source>
        <dbReference type="PROSITE-ProRule" id="PRU00023"/>
    </source>
</evidence>
<dbReference type="AlphaFoldDB" id="A0AAE0H4Z9"/>
<organism evidence="4 5">
    <name type="scientific">Cymbomonas tetramitiformis</name>
    <dbReference type="NCBI Taxonomy" id="36881"/>
    <lineage>
        <taxon>Eukaryota</taxon>
        <taxon>Viridiplantae</taxon>
        <taxon>Chlorophyta</taxon>
        <taxon>Pyramimonadophyceae</taxon>
        <taxon>Pyramimonadales</taxon>
        <taxon>Pyramimonadaceae</taxon>
        <taxon>Cymbomonas</taxon>
    </lineage>
</organism>
<dbReference type="PRINTS" id="PR01415">
    <property type="entry name" value="ANKYRIN"/>
</dbReference>
<feature type="repeat" description="ANK" evidence="3">
    <location>
        <begin position="44"/>
        <end position="76"/>
    </location>
</feature>
<gene>
    <name evidence="4" type="ORF">CYMTET_3495</name>
</gene>